<reference evidence="1" key="1">
    <citation type="submission" date="2019-08" db="EMBL/GenBank/DDBJ databases">
        <authorList>
            <person name="Kucharzyk K."/>
            <person name="Murdoch R.W."/>
            <person name="Higgins S."/>
            <person name="Loffler F."/>
        </authorList>
    </citation>
    <scope>NUCLEOTIDE SEQUENCE</scope>
</reference>
<dbReference type="EMBL" id="VSSQ01028182">
    <property type="protein sequence ID" value="MPM77793.1"/>
    <property type="molecule type" value="Genomic_DNA"/>
</dbReference>
<dbReference type="AlphaFoldDB" id="A0A645CLI4"/>
<protein>
    <recommendedName>
        <fullName evidence="2">SsuA/THI5-like domain-containing protein</fullName>
    </recommendedName>
</protein>
<gene>
    <name evidence="1" type="ORF">SDC9_124801</name>
</gene>
<comment type="caution">
    <text evidence="1">The sequence shown here is derived from an EMBL/GenBank/DDBJ whole genome shotgun (WGS) entry which is preliminary data.</text>
</comment>
<proteinExistence type="predicted"/>
<organism evidence="1">
    <name type="scientific">bioreactor metagenome</name>
    <dbReference type="NCBI Taxonomy" id="1076179"/>
    <lineage>
        <taxon>unclassified sequences</taxon>
        <taxon>metagenomes</taxon>
        <taxon>ecological metagenomes</taxon>
    </lineage>
</organism>
<evidence type="ECO:0000313" key="1">
    <source>
        <dbReference type="EMBL" id="MPM77793.1"/>
    </source>
</evidence>
<evidence type="ECO:0008006" key="2">
    <source>
        <dbReference type="Google" id="ProtNLM"/>
    </source>
</evidence>
<accession>A0A645CLI4</accession>
<sequence length="101" mass="11377">MDANPDEAAQMCSDFNEECGITLSVDTAKLYLAQDPYYDLQMVYDMMHDTSTGKDYSVMEEKLLGVLDFFVNSGKYKAGDDAKFMGHMDTKLIDDVYNASK</sequence>
<name>A0A645CLI4_9ZZZZ</name>